<evidence type="ECO:0000313" key="2">
    <source>
        <dbReference type="EMBL" id="SVD21717.1"/>
    </source>
</evidence>
<evidence type="ECO:0000259" key="1">
    <source>
        <dbReference type="Pfam" id="PF13559"/>
    </source>
</evidence>
<proteinExistence type="predicted"/>
<reference evidence="2" key="1">
    <citation type="submission" date="2018-05" db="EMBL/GenBank/DDBJ databases">
        <authorList>
            <person name="Lanie J.A."/>
            <person name="Ng W.-L."/>
            <person name="Kazmierczak K.M."/>
            <person name="Andrzejewski T.M."/>
            <person name="Davidsen T.M."/>
            <person name="Wayne K.J."/>
            <person name="Tettelin H."/>
            <person name="Glass J.I."/>
            <person name="Rusch D."/>
            <person name="Podicherti R."/>
            <person name="Tsui H.-C.T."/>
            <person name="Winkler M.E."/>
        </authorList>
    </citation>
    <scope>NUCLEOTIDE SEQUENCE</scope>
</reference>
<accession>A0A382TJP0</accession>
<dbReference type="Pfam" id="PF13559">
    <property type="entry name" value="DUF4129"/>
    <property type="match status" value="1"/>
</dbReference>
<feature type="non-terminal residue" evidence="2">
    <location>
        <position position="1"/>
    </location>
</feature>
<organism evidence="2">
    <name type="scientific">marine metagenome</name>
    <dbReference type="NCBI Taxonomy" id="408172"/>
    <lineage>
        <taxon>unclassified sequences</taxon>
        <taxon>metagenomes</taxon>
        <taxon>ecological metagenomes</taxon>
    </lineage>
</organism>
<name>A0A382TJP0_9ZZZZ</name>
<dbReference type="AlphaFoldDB" id="A0A382TJP0"/>
<protein>
    <recommendedName>
        <fullName evidence="1">Protein-glutamine gamma-glutamyltransferase-like C-terminal domain-containing protein</fullName>
    </recommendedName>
</protein>
<sequence length="61" mass="6682">DPNVTPNERLSALHVFLPGAPVDMVTSRFNAACYGNEPSDLDDLDQLREAVERAAEQPNSK</sequence>
<gene>
    <name evidence="2" type="ORF">METZ01_LOCUS374571</name>
</gene>
<dbReference type="EMBL" id="UINC01136762">
    <property type="protein sequence ID" value="SVD21717.1"/>
    <property type="molecule type" value="Genomic_DNA"/>
</dbReference>
<feature type="domain" description="Protein-glutamine gamma-glutamyltransferase-like C-terminal" evidence="1">
    <location>
        <begin position="2"/>
        <end position="52"/>
    </location>
</feature>
<dbReference type="InterPro" id="IPR025403">
    <property type="entry name" value="TgpA-like_C"/>
</dbReference>